<dbReference type="EMBL" id="CP013244">
    <property type="protein sequence ID" value="ANP47209.1"/>
    <property type="molecule type" value="Genomic_DNA"/>
</dbReference>
<dbReference type="InParanoid" id="A0A1B1AKV9"/>
<proteinExistence type="predicted"/>
<dbReference type="KEGG" id="cbot:ATE48_15425"/>
<dbReference type="AlphaFoldDB" id="A0A1B1AKV9"/>
<protein>
    <submittedName>
        <fullName evidence="1">Uncharacterized protein</fullName>
    </submittedName>
</protein>
<organism evidence="1 2">
    <name type="scientific">Candidatus Viadribacter manganicus</name>
    <dbReference type="NCBI Taxonomy" id="1759059"/>
    <lineage>
        <taxon>Bacteria</taxon>
        <taxon>Pseudomonadati</taxon>
        <taxon>Pseudomonadota</taxon>
        <taxon>Alphaproteobacteria</taxon>
        <taxon>Hyphomonadales</taxon>
        <taxon>Hyphomonadaceae</taxon>
        <taxon>Candidatus Viadribacter</taxon>
    </lineage>
</organism>
<name>A0A1B1AKV9_9PROT</name>
<dbReference type="RefSeq" id="WP_083197393.1">
    <property type="nucleotide sequence ID" value="NZ_CP013244.1"/>
</dbReference>
<dbReference type="STRING" id="1759059.ATE48_15425"/>
<sequence length="130" mass="13179">MWGGISVSLAPETTECVTPETYALAAYGQSTAPAPAQAPAEASASALPVNVGECVQTTIAETCPRLEGVDDSSSTVVYANGASQVSDDIAPAIAPSRAGDSVELCLVSVPENCPPGDDRGRIYAATNAHR</sequence>
<gene>
    <name evidence="1" type="ORF">ATE48_15425</name>
</gene>
<evidence type="ECO:0000313" key="2">
    <source>
        <dbReference type="Proteomes" id="UP000092498"/>
    </source>
</evidence>
<reference evidence="1 2" key="1">
    <citation type="submission" date="2015-11" db="EMBL/GenBank/DDBJ databases">
        <title>Whole-Genome Sequence of Candidatus Oderbacter manganicum from the National Park Lower Oder Valley, Germany.</title>
        <authorList>
            <person name="Braun B."/>
            <person name="Liere K."/>
            <person name="Szewzyk U."/>
        </authorList>
    </citation>
    <scope>NUCLEOTIDE SEQUENCE [LARGE SCALE GENOMIC DNA]</scope>
    <source>
        <strain evidence="1 2">OTSz_A_272</strain>
    </source>
</reference>
<dbReference type="Proteomes" id="UP000092498">
    <property type="component" value="Chromosome"/>
</dbReference>
<keyword evidence="2" id="KW-1185">Reference proteome</keyword>
<evidence type="ECO:0000313" key="1">
    <source>
        <dbReference type="EMBL" id="ANP47209.1"/>
    </source>
</evidence>
<accession>A0A1B1AKV9</accession>